<dbReference type="InterPro" id="IPR001810">
    <property type="entry name" value="F-box_dom"/>
</dbReference>
<dbReference type="SUPFAM" id="SSF81383">
    <property type="entry name" value="F-box domain"/>
    <property type="match status" value="1"/>
</dbReference>
<accession>A0A9N8V6R2</accession>
<dbReference type="GO" id="GO:0031146">
    <property type="term" value="P:SCF-dependent proteasomal ubiquitin-dependent protein catabolic process"/>
    <property type="evidence" value="ECO:0007669"/>
    <property type="project" value="TreeGrafter"/>
</dbReference>
<keyword evidence="4" id="KW-1185">Reference proteome</keyword>
<dbReference type="InterPro" id="IPR036047">
    <property type="entry name" value="F-box-like_dom_sf"/>
</dbReference>
<gene>
    <name evidence="3" type="ORF">AMORRO_LOCUS176</name>
</gene>
<dbReference type="Proteomes" id="UP000789342">
    <property type="component" value="Unassembled WGS sequence"/>
</dbReference>
<evidence type="ECO:0000256" key="1">
    <source>
        <dbReference type="SAM" id="MobiDB-lite"/>
    </source>
</evidence>
<dbReference type="Gene3D" id="1.20.1280.50">
    <property type="match status" value="1"/>
</dbReference>
<feature type="domain" description="F-box" evidence="2">
    <location>
        <begin position="1"/>
        <end position="47"/>
    </location>
</feature>
<dbReference type="SMART" id="SM00256">
    <property type="entry name" value="FBOX"/>
    <property type="match status" value="1"/>
</dbReference>
<dbReference type="PANTHER" id="PTHR12874:SF9">
    <property type="entry name" value="F-BOX ONLY PROTEIN 48"/>
    <property type="match status" value="1"/>
</dbReference>
<organism evidence="3 4">
    <name type="scientific">Acaulospora morrowiae</name>
    <dbReference type="NCBI Taxonomy" id="94023"/>
    <lineage>
        <taxon>Eukaryota</taxon>
        <taxon>Fungi</taxon>
        <taxon>Fungi incertae sedis</taxon>
        <taxon>Mucoromycota</taxon>
        <taxon>Glomeromycotina</taxon>
        <taxon>Glomeromycetes</taxon>
        <taxon>Diversisporales</taxon>
        <taxon>Acaulosporaceae</taxon>
        <taxon>Acaulospora</taxon>
    </lineage>
</organism>
<sequence length="281" mass="33342">MEFTNRLPSELFIQIFKNLDVKSLCTLAKVSRGLNALSSDNHVWSVLALERWENKQGMKDICYWKGITDCNQNDNSTRYNTQENANDNNIRSSSESQDDDTNSHLKGFELWFSRPGIWKRVYAFVETEAKRCRWDVEDLIENVWSFKFNSYPIPYEQSPKFHRNGIYTHEGIMNARFPYVFTQEGHIRVDQFPPLITERDRSTWAFKMKNTNVTFESLSTQSFKRKLKEFERSLLIEFGIVDSGNGDHYRAEEGSDSRNFNNFSDDDFQEKQLYETEPWWY</sequence>
<feature type="compositionally biased region" description="Polar residues" evidence="1">
    <location>
        <begin position="75"/>
        <end position="95"/>
    </location>
</feature>
<dbReference type="Pfam" id="PF12937">
    <property type="entry name" value="F-box-like"/>
    <property type="match status" value="1"/>
</dbReference>
<proteinExistence type="predicted"/>
<name>A0A9N8V6R2_9GLOM</name>
<reference evidence="3" key="1">
    <citation type="submission" date="2021-06" db="EMBL/GenBank/DDBJ databases">
        <authorList>
            <person name="Kallberg Y."/>
            <person name="Tangrot J."/>
            <person name="Rosling A."/>
        </authorList>
    </citation>
    <scope>NUCLEOTIDE SEQUENCE</scope>
    <source>
        <strain evidence="3">CL551</strain>
    </source>
</reference>
<dbReference type="AlphaFoldDB" id="A0A9N8V6R2"/>
<evidence type="ECO:0000313" key="3">
    <source>
        <dbReference type="EMBL" id="CAG8439569.1"/>
    </source>
</evidence>
<comment type="caution">
    <text evidence="3">The sequence shown here is derived from an EMBL/GenBank/DDBJ whole genome shotgun (WGS) entry which is preliminary data.</text>
</comment>
<feature type="region of interest" description="Disordered" evidence="1">
    <location>
        <begin position="75"/>
        <end position="101"/>
    </location>
</feature>
<dbReference type="OrthoDB" id="10257471at2759"/>
<dbReference type="EMBL" id="CAJVPV010000039">
    <property type="protein sequence ID" value="CAG8439569.1"/>
    <property type="molecule type" value="Genomic_DNA"/>
</dbReference>
<dbReference type="GO" id="GO:0005737">
    <property type="term" value="C:cytoplasm"/>
    <property type="evidence" value="ECO:0007669"/>
    <property type="project" value="TreeGrafter"/>
</dbReference>
<dbReference type="PROSITE" id="PS50181">
    <property type="entry name" value="FBOX"/>
    <property type="match status" value="1"/>
</dbReference>
<protein>
    <submittedName>
        <fullName evidence="3">10944_t:CDS:1</fullName>
    </submittedName>
</protein>
<evidence type="ECO:0000313" key="4">
    <source>
        <dbReference type="Proteomes" id="UP000789342"/>
    </source>
</evidence>
<evidence type="ECO:0000259" key="2">
    <source>
        <dbReference type="PROSITE" id="PS50181"/>
    </source>
</evidence>
<dbReference type="PANTHER" id="PTHR12874">
    <property type="entry name" value="F-BOX ONLY PROTEIN 48-RELATED"/>
    <property type="match status" value="1"/>
</dbReference>
<dbReference type="GO" id="GO:0019005">
    <property type="term" value="C:SCF ubiquitin ligase complex"/>
    <property type="evidence" value="ECO:0007669"/>
    <property type="project" value="TreeGrafter"/>
</dbReference>